<name>A0ABN1PEA4_9ACTN</name>
<accession>A0ABN1PEA4</accession>
<feature type="compositionally biased region" description="Basic residues" evidence="1">
    <location>
        <begin position="74"/>
        <end position="98"/>
    </location>
</feature>
<protein>
    <submittedName>
        <fullName evidence="2">Uncharacterized protein</fullName>
    </submittedName>
</protein>
<evidence type="ECO:0000256" key="1">
    <source>
        <dbReference type="SAM" id="MobiDB-lite"/>
    </source>
</evidence>
<reference evidence="2 3" key="1">
    <citation type="journal article" date="2019" name="Int. J. Syst. Evol. Microbiol.">
        <title>The Global Catalogue of Microorganisms (GCM) 10K type strain sequencing project: providing services to taxonomists for standard genome sequencing and annotation.</title>
        <authorList>
            <consortium name="The Broad Institute Genomics Platform"/>
            <consortium name="The Broad Institute Genome Sequencing Center for Infectious Disease"/>
            <person name="Wu L."/>
            <person name="Ma J."/>
        </authorList>
    </citation>
    <scope>NUCLEOTIDE SEQUENCE [LARGE SCALE GENOMIC DNA]</scope>
    <source>
        <strain evidence="2 3">JCM 10673</strain>
    </source>
</reference>
<feature type="region of interest" description="Disordered" evidence="1">
    <location>
        <begin position="59"/>
        <end position="149"/>
    </location>
</feature>
<organism evidence="2 3">
    <name type="scientific">Streptomyces thermoalcalitolerans</name>
    <dbReference type="NCBI Taxonomy" id="65605"/>
    <lineage>
        <taxon>Bacteria</taxon>
        <taxon>Bacillati</taxon>
        <taxon>Actinomycetota</taxon>
        <taxon>Actinomycetes</taxon>
        <taxon>Kitasatosporales</taxon>
        <taxon>Streptomycetaceae</taxon>
        <taxon>Streptomyces</taxon>
    </lineage>
</organism>
<keyword evidence="3" id="KW-1185">Reference proteome</keyword>
<feature type="compositionally biased region" description="Basic and acidic residues" evidence="1">
    <location>
        <begin position="25"/>
        <end position="39"/>
    </location>
</feature>
<comment type="caution">
    <text evidence="2">The sequence shown here is derived from an EMBL/GenBank/DDBJ whole genome shotgun (WGS) entry which is preliminary data.</text>
</comment>
<feature type="region of interest" description="Disordered" evidence="1">
    <location>
        <begin position="1"/>
        <end position="46"/>
    </location>
</feature>
<proteinExistence type="predicted"/>
<sequence length="149" mass="15907">MKVLRDTVTLSQLSHGDHRRRSTRRERTVGHPRTKEGPYTREGVTPVTEVKRFSTLLRPGGGLWDSTKSLPARCPHRPLGRPRPSAGRRARAVRRLHRVTVAGDVPAGAEDGGRQGARAGRPAGAEGGKSCSIEGDVSHGTTVAAPLAA</sequence>
<evidence type="ECO:0000313" key="3">
    <source>
        <dbReference type="Proteomes" id="UP001501005"/>
    </source>
</evidence>
<gene>
    <name evidence="2" type="ORF">GCM10009549_48640</name>
</gene>
<dbReference type="Proteomes" id="UP001501005">
    <property type="component" value="Unassembled WGS sequence"/>
</dbReference>
<evidence type="ECO:0000313" key="2">
    <source>
        <dbReference type="EMBL" id="GAA0926863.1"/>
    </source>
</evidence>
<dbReference type="EMBL" id="BAAAHG010000054">
    <property type="protein sequence ID" value="GAA0926863.1"/>
    <property type="molecule type" value="Genomic_DNA"/>
</dbReference>